<dbReference type="AlphaFoldDB" id="W2TQN6"/>
<evidence type="ECO:0000256" key="1">
    <source>
        <dbReference type="ARBA" id="ARBA00022801"/>
    </source>
</evidence>
<reference evidence="4" key="1">
    <citation type="journal article" date="2014" name="Nat. Genet.">
        <title>Genome of the human hookworm Necator americanus.</title>
        <authorList>
            <person name="Tang Y.T."/>
            <person name="Gao X."/>
            <person name="Rosa B.A."/>
            <person name="Abubucker S."/>
            <person name="Hallsworth-Pepin K."/>
            <person name="Martin J."/>
            <person name="Tyagi R."/>
            <person name="Heizer E."/>
            <person name="Zhang X."/>
            <person name="Bhonagiri-Palsikar V."/>
            <person name="Minx P."/>
            <person name="Warren W.C."/>
            <person name="Wang Q."/>
            <person name="Zhan B."/>
            <person name="Hotez P.J."/>
            <person name="Sternberg P.W."/>
            <person name="Dougall A."/>
            <person name="Gaze S.T."/>
            <person name="Mulvenna J."/>
            <person name="Sotillo J."/>
            <person name="Ranganathan S."/>
            <person name="Rabelo E.M."/>
            <person name="Wilson R.K."/>
            <person name="Felgner P.L."/>
            <person name="Bethony J."/>
            <person name="Hawdon J.M."/>
            <person name="Gasser R.B."/>
            <person name="Loukas A."/>
            <person name="Mitreva M."/>
        </authorList>
    </citation>
    <scope>NUCLEOTIDE SEQUENCE [LARGE SCALE GENOMIC DNA]</scope>
</reference>
<dbReference type="InterPro" id="IPR001969">
    <property type="entry name" value="Aspartic_peptidase_AS"/>
</dbReference>
<dbReference type="OrthoDB" id="10631444at2759"/>
<evidence type="ECO:0000313" key="3">
    <source>
        <dbReference type="EMBL" id="ETN83989.1"/>
    </source>
</evidence>
<dbReference type="SUPFAM" id="SSF50630">
    <property type="entry name" value="Acid proteases"/>
    <property type="match status" value="1"/>
</dbReference>
<keyword evidence="1" id="KW-0378">Hydrolase</keyword>
<gene>
    <name evidence="3" type="ORF">NECAME_17300</name>
</gene>
<dbReference type="GO" id="GO:0006508">
    <property type="term" value="P:proteolysis"/>
    <property type="evidence" value="ECO:0007669"/>
    <property type="project" value="InterPro"/>
</dbReference>
<feature type="domain" description="Peptidase A2" evidence="2">
    <location>
        <begin position="46"/>
        <end position="61"/>
    </location>
</feature>
<keyword evidence="4" id="KW-1185">Reference proteome</keyword>
<dbReference type="Proteomes" id="UP000053676">
    <property type="component" value="Unassembled WGS sequence"/>
</dbReference>
<evidence type="ECO:0000313" key="4">
    <source>
        <dbReference type="Proteomes" id="UP000053676"/>
    </source>
</evidence>
<accession>W2TQN6</accession>
<evidence type="ECO:0000259" key="2">
    <source>
        <dbReference type="PROSITE" id="PS50175"/>
    </source>
</evidence>
<protein>
    <recommendedName>
        <fullName evidence="2">Peptidase A2 domain-containing protein</fullName>
    </recommendedName>
</protein>
<name>W2TQN6_NECAM</name>
<sequence>MSYELNATSKLIIEALEKFTETVDRVEEFQGIAKVRNEKSGDFQDIEILLDTGADRSFIQKQLADELELPIMNKGYVPTKNNPADAETRGFGKPRLVDRTLFLSTTHFILGNKAASYL</sequence>
<dbReference type="InterPro" id="IPR021109">
    <property type="entry name" value="Peptidase_aspartic_dom_sf"/>
</dbReference>
<organism evidence="3 4">
    <name type="scientific">Necator americanus</name>
    <name type="common">Human hookworm</name>
    <dbReference type="NCBI Taxonomy" id="51031"/>
    <lineage>
        <taxon>Eukaryota</taxon>
        <taxon>Metazoa</taxon>
        <taxon>Ecdysozoa</taxon>
        <taxon>Nematoda</taxon>
        <taxon>Chromadorea</taxon>
        <taxon>Rhabditida</taxon>
        <taxon>Rhabditina</taxon>
        <taxon>Rhabditomorpha</taxon>
        <taxon>Strongyloidea</taxon>
        <taxon>Ancylostomatidae</taxon>
        <taxon>Bunostominae</taxon>
        <taxon>Necator</taxon>
    </lineage>
</organism>
<dbReference type="PROSITE" id="PS00141">
    <property type="entry name" value="ASP_PROTEASE"/>
    <property type="match status" value="1"/>
</dbReference>
<dbReference type="GO" id="GO:0004190">
    <property type="term" value="F:aspartic-type endopeptidase activity"/>
    <property type="evidence" value="ECO:0007669"/>
    <property type="project" value="InterPro"/>
</dbReference>
<proteinExistence type="predicted"/>
<dbReference type="KEGG" id="nai:NECAME_17300"/>
<dbReference type="PROSITE" id="PS50175">
    <property type="entry name" value="ASP_PROT_RETROV"/>
    <property type="match status" value="1"/>
</dbReference>
<dbReference type="InterPro" id="IPR001995">
    <property type="entry name" value="Peptidase_A2_cat"/>
</dbReference>
<dbReference type="EMBL" id="KI658052">
    <property type="protein sequence ID" value="ETN83989.1"/>
    <property type="molecule type" value="Genomic_DNA"/>
</dbReference>